<name>Q5B5Z1_EMENI</name>
<dbReference type="SUPFAM" id="SSF52821">
    <property type="entry name" value="Rhodanese/Cell cycle control phosphatase"/>
    <property type="match status" value="1"/>
</dbReference>
<sequence>MASLNPISRQGRIMFLGSRATKYALAGEPTAARALSSTRQLTTLCLSSRPGGYAKPSLRTNPKHIQADRVEYVPALSVRWNSTKSNTEDSSSPTFRKWGFDDINAYLPSESPSTPPSNPQKNLILVDVREPAELTRTGIIPSAVAVPLASQPDALFLTPDEFETRFGYPKPGADGGKGDIVFYCLAGVRAKTAAQLAVQAGYEPERIGVYEGSWRDWAARGGKVEKWEGYEE</sequence>
<dbReference type="GeneID" id="2873464"/>
<dbReference type="GO" id="GO:0005739">
    <property type="term" value="C:mitochondrion"/>
    <property type="evidence" value="ECO:0000318"/>
    <property type="project" value="GO_Central"/>
</dbReference>
<dbReference type="InterPro" id="IPR036873">
    <property type="entry name" value="Rhodanese-like_dom_sf"/>
</dbReference>
<dbReference type="KEGG" id="ani:ANIA_04039"/>
<dbReference type="InParanoid" id="Q5B5Z1"/>
<dbReference type="GO" id="GO:0004792">
    <property type="term" value="F:thiosulfate-cyanide sulfurtransferase activity"/>
    <property type="evidence" value="ECO:0000318"/>
    <property type="project" value="GO_Central"/>
</dbReference>
<reference evidence="3" key="2">
    <citation type="journal article" date="2009" name="Fungal Genet. Biol.">
        <title>The 2008 update of the Aspergillus nidulans genome annotation: a community effort.</title>
        <authorList>
            <person name="Wortman J.R."/>
            <person name="Gilsenan J.M."/>
            <person name="Joardar V."/>
            <person name="Deegan J."/>
            <person name="Clutterbuck J."/>
            <person name="Andersen M.R."/>
            <person name="Archer D."/>
            <person name="Bencina M."/>
            <person name="Braus G."/>
            <person name="Coutinho P."/>
            <person name="von Dohren H."/>
            <person name="Doonan J."/>
            <person name="Driessen A.J."/>
            <person name="Durek P."/>
            <person name="Espeso E."/>
            <person name="Fekete E."/>
            <person name="Flipphi M."/>
            <person name="Estrada C.G."/>
            <person name="Geysens S."/>
            <person name="Goldman G."/>
            <person name="de Groot P.W."/>
            <person name="Hansen K."/>
            <person name="Harris S.D."/>
            <person name="Heinekamp T."/>
            <person name="Helmstaedt K."/>
            <person name="Henrissat B."/>
            <person name="Hofmann G."/>
            <person name="Homan T."/>
            <person name="Horio T."/>
            <person name="Horiuchi H."/>
            <person name="James S."/>
            <person name="Jones M."/>
            <person name="Karaffa L."/>
            <person name="Karanyi Z."/>
            <person name="Kato M."/>
            <person name="Keller N."/>
            <person name="Kelly D.E."/>
            <person name="Kiel J.A."/>
            <person name="Kim J.M."/>
            <person name="van der Klei I.J."/>
            <person name="Klis F.M."/>
            <person name="Kovalchuk A."/>
            <person name="Krasevec N."/>
            <person name="Kubicek C.P."/>
            <person name="Liu B."/>
            <person name="Maccabe A."/>
            <person name="Meyer V."/>
            <person name="Mirabito P."/>
            <person name="Miskei M."/>
            <person name="Mos M."/>
            <person name="Mullins J."/>
            <person name="Nelson D.R."/>
            <person name="Nielsen J."/>
            <person name="Oakley B.R."/>
            <person name="Osmani S.A."/>
            <person name="Pakula T."/>
            <person name="Paszewski A."/>
            <person name="Paulsen I."/>
            <person name="Pilsyk S."/>
            <person name="Pocsi I."/>
            <person name="Punt P.J."/>
            <person name="Ram A.F."/>
            <person name="Ren Q."/>
            <person name="Robellet X."/>
            <person name="Robson G."/>
            <person name="Seiboth B."/>
            <person name="van Solingen P."/>
            <person name="Specht T."/>
            <person name="Sun J."/>
            <person name="Taheri-Talesh N."/>
            <person name="Takeshita N."/>
            <person name="Ussery D."/>
            <person name="vanKuyk P.A."/>
            <person name="Visser H."/>
            <person name="van de Vondervoort P.J."/>
            <person name="de Vries R.P."/>
            <person name="Walton J."/>
            <person name="Xiang X."/>
            <person name="Xiong Y."/>
            <person name="Zeng A.P."/>
            <person name="Brandt B.W."/>
            <person name="Cornell M.J."/>
            <person name="van den Hondel C.A."/>
            <person name="Visser J."/>
            <person name="Oliver S.G."/>
            <person name="Turner G."/>
        </authorList>
    </citation>
    <scope>GENOME REANNOTATION</scope>
    <source>
        <strain evidence="3">FGSC A4 / ATCC 38163 / CBS 112.46 / NRRL 194 / M139</strain>
    </source>
</reference>
<dbReference type="PANTHER" id="PTHR44086:SF10">
    <property type="entry name" value="THIOSULFATE SULFURTRANSFERASE_RHODANESE-LIKE DOMAIN-CONTAINING PROTEIN 3"/>
    <property type="match status" value="1"/>
</dbReference>
<dbReference type="eggNOG" id="KOG1530">
    <property type="taxonomic scope" value="Eukaryota"/>
</dbReference>
<dbReference type="HOGENOM" id="CLU_089574_0_0_1"/>
<organism evidence="2 3">
    <name type="scientific">Emericella nidulans (strain FGSC A4 / ATCC 38163 / CBS 112.46 / NRRL 194 / M139)</name>
    <name type="common">Aspergillus nidulans</name>
    <dbReference type="NCBI Taxonomy" id="227321"/>
    <lineage>
        <taxon>Eukaryota</taxon>
        <taxon>Fungi</taxon>
        <taxon>Dikarya</taxon>
        <taxon>Ascomycota</taxon>
        <taxon>Pezizomycotina</taxon>
        <taxon>Eurotiomycetes</taxon>
        <taxon>Eurotiomycetidae</taxon>
        <taxon>Eurotiales</taxon>
        <taxon>Aspergillaceae</taxon>
        <taxon>Aspergillus</taxon>
        <taxon>Aspergillus subgen. Nidulantes</taxon>
    </lineage>
</organism>
<proteinExistence type="predicted"/>
<evidence type="ECO:0000313" key="2">
    <source>
        <dbReference type="EMBL" id="CBF74831.1"/>
    </source>
</evidence>
<protein>
    <submittedName>
        <fullName evidence="2">Rhodanese domain protein (AFU_orthologue AFUA_1G03960)</fullName>
    </submittedName>
</protein>
<accession>Q5B5Z1</accession>
<dbReference type="InterPro" id="IPR001763">
    <property type="entry name" value="Rhodanese-like_dom"/>
</dbReference>
<dbReference type="Proteomes" id="UP000000560">
    <property type="component" value="Chromosome II"/>
</dbReference>
<keyword evidence="3" id="KW-1185">Reference proteome</keyword>
<dbReference type="RefSeq" id="XP_661643.1">
    <property type="nucleotide sequence ID" value="XM_656551.2"/>
</dbReference>
<dbReference type="EMBL" id="BN001302">
    <property type="protein sequence ID" value="CBF74831.1"/>
    <property type="molecule type" value="Genomic_DNA"/>
</dbReference>
<dbReference type="VEuPathDB" id="FungiDB:AN4039"/>
<dbReference type="STRING" id="227321.Q5B5Z1"/>
<dbReference type="CDD" id="cd01519">
    <property type="entry name" value="RHOD_HSP67B2"/>
    <property type="match status" value="1"/>
</dbReference>
<dbReference type="AlphaFoldDB" id="Q5B5Z1"/>
<dbReference type="Pfam" id="PF00581">
    <property type="entry name" value="Rhodanese"/>
    <property type="match status" value="1"/>
</dbReference>
<dbReference type="OMA" id="MVFYCKA"/>
<gene>
    <name evidence="2" type="ORF">ANIA_04039</name>
</gene>
<dbReference type="SMART" id="SM00450">
    <property type="entry name" value="RHOD"/>
    <property type="match status" value="1"/>
</dbReference>
<dbReference type="Gene3D" id="3.40.250.10">
    <property type="entry name" value="Rhodanese-like domain"/>
    <property type="match status" value="1"/>
</dbReference>
<accession>C8V5K0</accession>
<evidence type="ECO:0000259" key="1">
    <source>
        <dbReference type="PROSITE" id="PS50206"/>
    </source>
</evidence>
<dbReference type="OrthoDB" id="566238at2759"/>
<reference evidence="3" key="1">
    <citation type="journal article" date="2005" name="Nature">
        <title>Sequencing of Aspergillus nidulans and comparative analysis with A. fumigatus and A. oryzae.</title>
        <authorList>
            <person name="Galagan J.E."/>
            <person name="Calvo S.E."/>
            <person name="Cuomo C."/>
            <person name="Ma L.J."/>
            <person name="Wortman J.R."/>
            <person name="Batzoglou S."/>
            <person name="Lee S.I."/>
            <person name="Basturkmen M."/>
            <person name="Spevak C.C."/>
            <person name="Clutterbuck J."/>
            <person name="Kapitonov V."/>
            <person name="Jurka J."/>
            <person name="Scazzocchio C."/>
            <person name="Farman M."/>
            <person name="Butler J."/>
            <person name="Purcell S."/>
            <person name="Harris S."/>
            <person name="Braus G.H."/>
            <person name="Draht O."/>
            <person name="Busch S."/>
            <person name="D'Enfert C."/>
            <person name="Bouchier C."/>
            <person name="Goldman G.H."/>
            <person name="Bell-Pedersen D."/>
            <person name="Griffiths-Jones S."/>
            <person name="Doonan J.H."/>
            <person name="Yu J."/>
            <person name="Vienken K."/>
            <person name="Pain A."/>
            <person name="Freitag M."/>
            <person name="Selker E.U."/>
            <person name="Archer D.B."/>
            <person name="Penalva M.A."/>
            <person name="Oakley B.R."/>
            <person name="Momany M."/>
            <person name="Tanaka T."/>
            <person name="Kumagai T."/>
            <person name="Asai K."/>
            <person name="Machida M."/>
            <person name="Nierman W.C."/>
            <person name="Denning D.W."/>
            <person name="Caddick M."/>
            <person name="Hynes M."/>
            <person name="Paoletti M."/>
            <person name="Fischer R."/>
            <person name="Miller B."/>
            <person name="Dyer P."/>
            <person name="Sachs M.S."/>
            <person name="Osmani S.A."/>
            <person name="Birren B.W."/>
        </authorList>
    </citation>
    <scope>NUCLEOTIDE SEQUENCE [LARGE SCALE GENOMIC DNA]</scope>
    <source>
        <strain evidence="3">FGSC A4 / ATCC 38163 / CBS 112.46 / NRRL 194 / M139</strain>
    </source>
</reference>
<dbReference type="FunCoup" id="Q5B5Z1">
    <property type="interactions" value="613"/>
</dbReference>
<dbReference type="PROSITE" id="PS50206">
    <property type="entry name" value="RHODANESE_3"/>
    <property type="match status" value="1"/>
</dbReference>
<dbReference type="PANTHER" id="PTHR44086">
    <property type="entry name" value="THIOSULFATE SULFURTRANSFERASE RDL2, MITOCHONDRIAL-RELATED"/>
    <property type="match status" value="1"/>
</dbReference>
<evidence type="ECO:0000313" key="3">
    <source>
        <dbReference type="Proteomes" id="UP000000560"/>
    </source>
</evidence>
<feature type="domain" description="Rhodanese" evidence="1">
    <location>
        <begin position="119"/>
        <end position="226"/>
    </location>
</feature>